<name>A0A0F6WQP5_9CORY</name>
<accession>A0A0F6WQP5</accession>
<dbReference type="GeneID" id="1019445"/>
<gene>
    <name evidence="1" type="ORF">YH66_07760</name>
</gene>
<organism evidence="1 2">
    <name type="scientific">[Brevibacterium] flavum</name>
    <dbReference type="NCBI Taxonomy" id="92706"/>
    <lineage>
        <taxon>Bacteria</taxon>
        <taxon>Bacillati</taxon>
        <taxon>Actinomycetota</taxon>
        <taxon>Actinomycetes</taxon>
        <taxon>Mycobacteriales</taxon>
        <taxon>Corynebacteriaceae</taxon>
        <taxon>Corynebacterium</taxon>
    </lineage>
</organism>
<dbReference type="PATRIC" id="fig|92706.3.peg.1613"/>
<proteinExistence type="predicted"/>
<reference evidence="1 2" key="1">
    <citation type="submission" date="2015-04" db="EMBL/GenBank/DDBJ databases">
        <title>Complete Genome Sequence of Brevibacterium flavum ATCC 15168.</title>
        <authorList>
            <person name="Ahn J."/>
            <person name="Park G."/>
            <person name="Jeon W."/>
            <person name="Jang Y."/>
            <person name="Jang M."/>
            <person name="Lee H."/>
            <person name="Lee H."/>
        </authorList>
    </citation>
    <scope>NUCLEOTIDE SEQUENCE [LARGE SCALE GENOMIC DNA]</scope>
    <source>
        <strain evidence="1 2">ATCC 15168</strain>
    </source>
</reference>
<dbReference type="AlphaFoldDB" id="A0A0F6WQP5"/>
<dbReference type="EMBL" id="CP011309">
    <property type="protein sequence ID" value="AKF27448.1"/>
    <property type="molecule type" value="Genomic_DNA"/>
</dbReference>
<dbReference type="HOGENOM" id="CLU_133684_1_0_11"/>
<keyword evidence="2" id="KW-1185">Reference proteome</keyword>
<dbReference type="RefSeq" id="WP_003863742.1">
    <property type="nucleotide sequence ID" value="NZ_CP011309.1"/>
</dbReference>
<dbReference type="Proteomes" id="UP000034037">
    <property type="component" value="Chromosome"/>
</dbReference>
<evidence type="ECO:0000313" key="1">
    <source>
        <dbReference type="EMBL" id="AKF27448.1"/>
    </source>
</evidence>
<sequence>MSLSNKAKGIVAVIIVAWIVAMAGMVAYASSNNADKTFPTAGALEQTVAAFDRQGLQVSAVALADIYGDEYVSAAILCEGTPTATLEQSLGVDLSELNLDESGVPSGVSYLALSNQDGEVVYDKIDRANVDLCATPLNGAFSAYSLMPVAKVGENSWAIAA</sequence>
<protein>
    <submittedName>
        <fullName evidence="1">Uncharacterized protein</fullName>
    </submittedName>
</protein>
<evidence type="ECO:0000313" key="2">
    <source>
        <dbReference type="Proteomes" id="UP000034037"/>
    </source>
</evidence>